<proteinExistence type="predicted"/>
<sequence>MGDTCMMADTCPDDWAFPDYIPGTSAGRLQRTRLAPAFNVTTLKAAVVGRLVRDALRAVRDGVAYGTKAVLQPAAHEFRALVPDASAGYGVNERANWKLSTLLGINARYGAVKVVGSHSYNLHLGLPRSTSTLILYDKLTMRIVEIMDGTMLSTQRTGAYASLVVDCLLRRHEVFDVFLFGTGRVAEAIADDLQAHHAGRVRMLHVKSRSPASAEKFARETGRRVDFPVRAARDLAMMPACALVITASNTITPLFPAQQVGPHAVVLHLGGDETPAEWVRHVLEAGTVICDDVHTVAHRNSQSVALYFSRMGQSLEDYANSYQILNFWEIFDDPVFVCRTPVLVTCVGMPVLDLYLAQHVYETANGITPSPV</sequence>
<dbReference type="AlphaFoldDB" id="A0A1I7AAW7"/>
<dbReference type="InterPro" id="IPR036291">
    <property type="entry name" value="NAD(P)-bd_dom_sf"/>
</dbReference>
<dbReference type="EMBL" id="FPBH01000003">
    <property type="protein sequence ID" value="SFT72058.1"/>
    <property type="molecule type" value="Genomic_DNA"/>
</dbReference>
<dbReference type="RefSeq" id="WP_244179269.1">
    <property type="nucleotide sequence ID" value="NZ_FPBH01000003.1"/>
</dbReference>
<dbReference type="PANTHER" id="PTHR13812">
    <property type="entry name" value="KETIMINE REDUCTASE MU-CRYSTALLIN"/>
    <property type="match status" value="1"/>
</dbReference>
<organism evidence="1 2">
    <name type="scientific">Paraburkholderia aspalathi</name>
    <dbReference type="NCBI Taxonomy" id="1324617"/>
    <lineage>
        <taxon>Bacteria</taxon>
        <taxon>Pseudomonadati</taxon>
        <taxon>Pseudomonadota</taxon>
        <taxon>Betaproteobacteria</taxon>
        <taxon>Burkholderiales</taxon>
        <taxon>Burkholderiaceae</taxon>
        <taxon>Paraburkholderia</taxon>
    </lineage>
</organism>
<protein>
    <submittedName>
        <fullName evidence="1">Alanine dehydrogenase</fullName>
    </submittedName>
</protein>
<dbReference type="GO" id="GO:0005737">
    <property type="term" value="C:cytoplasm"/>
    <property type="evidence" value="ECO:0007669"/>
    <property type="project" value="TreeGrafter"/>
</dbReference>
<reference evidence="1 2" key="1">
    <citation type="submission" date="2016-10" db="EMBL/GenBank/DDBJ databases">
        <authorList>
            <person name="de Groot N.N."/>
        </authorList>
    </citation>
    <scope>NUCLEOTIDE SEQUENCE [LARGE SCALE GENOMIC DNA]</scope>
    <source>
        <strain evidence="1 2">LMG 27731</strain>
    </source>
</reference>
<dbReference type="Gene3D" id="3.30.1780.10">
    <property type="entry name" value="ornithine cyclodeaminase, domain 1"/>
    <property type="match status" value="1"/>
</dbReference>
<dbReference type="PANTHER" id="PTHR13812:SF19">
    <property type="entry name" value="KETIMINE REDUCTASE MU-CRYSTALLIN"/>
    <property type="match status" value="1"/>
</dbReference>
<dbReference type="InterPro" id="IPR023401">
    <property type="entry name" value="ODC_N"/>
</dbReference>
<evidence type="ECO:0000313" key="1">
    <source>
        <dbReference type="EMBL" id="SFT72058.1"/>
    </source>
</evidence>
<dbReference type="Pfam" id="PF02423">
    <property type="entry name" value="OCD_Mu_crystall"/>
    <property type="match status" value="1"/>
</dbReference>
<dbReference type="Proteomes" id="UP000198844">
    <property type="component" value="Unassembled WGS sequence"/>
</dbReference>
<accession>A0A1I7AAW7</accession>
<gene>
    <name evidence="1" type="ORF">SAMN05192563_1003226</name>
</gene>
<name>A0A1I7AAW7_9BURK</name>
<dbReference type="Gene3D" id="3.40.50.720">
    <property type="entry name" value="NAD(P)-binding Rossmann-like Domain"/>
    <property type="match status" value="1"/>
</dbReference>
<dbReference type="InterPro" id="IPR003462">
    <property type="entry name" value="ODC_Mu_crystall"/>
</dbReference>
<evidence type="ECO:0000313" key="2">
    <source>
        <dbReference type="Proteomes" id="UP000198844"/>
    </source>
</evidence>
<dbReference type="SUPFAM" id="SSF51735">
    <property type="entry name" value="NAD(P)-binding Rossmann-fold domains"/>
    <property type="match status" value="1"/>
</dbReference>